<feature type="domain" description="Heparinase II/III-like C-terminal" evidence="6">
    <location>
        <begin position="394"/>
        <end position="620"/>
    </location>
</feature>
<dbReference type="STRING" id="1850517.A8708_08680"/>
<name>A0A198ANM7_9BACL</name>
<dbReference type="Proteomes" id="UP000078454">
    <property type="component" value="Unassembled WGS sequence"/>
</dbReference>
<dbReference type="Gene3D" id="1.50.10.100">
    <property type="entry name" value="Chondroitin AC/alginate lyase"/>
    <property type="match status" value="1"/>
</dbReference>
<dbReference type="Gene3D" id="2.70.98.70">
    <property type="match status" value="1"/>
</dbReference>
<dbReference type="PANTHER" id="PTHR39210:SF1">
    <property type="entry name" value="HEPARIN-SULFATE LYASE"/>
    <property type="match status" value="1"/>
</dbReference>
<dbReference type="GO" id="GO:0016829">
    <property type="term" value="F:lyase activity"/>
    <property type="evidence" value="ECO:0007669"/>
    <property type="project" value="UniProtKB-KW"/>
</dbReference>
<accession>A0A198ANM7</accession>
<evidence type="ECO:0000256" key="2">
    <source>
        <dbReference type="ARBA" id="ARBA00022729"/>
    </source>
</evidence>
<reference evidence="7 8" key="1">
    <citation type="submission" date="2016-05" db="EMBL/GenBank/DDBJ databases">
        <title>Paenibacillus sp. 1ZS3-15 nov., isolated from the rhizosphere soil.</title>
        <authorList>
            <person name="Zhang X.X."/>
            <person name="Zhang J."/>
        </authorList>
    </citation>
    <scope>NUCLEOTIDE SEQUENCE [LARGE SCALE GENOMIC DNA]</scope>
    <source>
        <strain evidence="7 8">1ZS3-15</strain>
    </source>
</reference>
<dbReference type="GO" id="GO:0042597">
    <property type="term" value="C:periplasmic space"/>
    <property type="evidence" value="ECO:0007669"/>
    <property type="project" value="UniProtKB-SubCell"/>
</dbReference>
<keyword evidence="8" id="KW-1185">Reference proteome</keyword>
<evidence type="ECO:0000256" key="1">
    <source>
        <dbReference type="ARBA" id="ARBA00004418"/>
    </source>
</evidence>
<evidence type="ECO:0000259" key="6">
    <source>
        <dbReference type="Pfam" id="PF07940"/>
    </source>
</evidence>
<gene>
    <name evidence="7" type="ORF">A8708_08680</name>
</gene>
<evidence type="ECO:0000313" key="7">
    <source>
        <dbReference type="EMBL" id="OAS22700.1"/>
    </source>
</evidence>
<dbReference type="InterPro" id="IPR008397">
    <property type="entry name" value="Alginate_lyase_dom"/>
</dbReference>
<keyword evidence="2" id="KW-0732">Signal</keyword>
<keyword evidence="3" id="KW-0574">Periplasm</keyword>
<dbReference type="Pfam" id="PF07940">
    <property type="entry name" value="Hepar_II_III_C"/>
    <property type="match status" value="1"/>
</dbReference>
<dbReference type="EMBL" id="LYPB01000044">
    <property type="protein sequence ID" value="OAS22700.1"/>
    <property type="molecule type" value="Genomic_DNA"/>
</dbReference>
<keyword evidence="4" id="KW-0456">Lyase</keyword>
<evidence type="ECO:0000256" key="3">
    <source>
        <dbReference type="ARBA" id="ARBA00022764"/>
    </source>
</evidence>
<feature type="domain" description="Alginate lyase" evidence="5">
    <location>
        <begin position="165"/>
        <end position="316"/>
    </location>
</feature>
<comment type="caution">
    <text evidence="7">The sequence shown here is derived from an EMBL/GenBank/DDBJ whole genome shotgun (WGS) entry which is preliminary data.</text>
</comment>
<protein>
    <submittedName>
        <fullName evidence="7">Heparinase</fullName>
    </submittedName>
</protein>
<proteinExistence type="predicted"/>
<dbReference type="InterPro" id="IPR008929">
    <property type="entry name" value="Chondroitin_lyas"/>
</dbReference>
<dbReference type="InterPro" id="IPR012480">
    <property type="entry name" value="Hepar_II_III_C"/>
</dbReference>
<evidence type="ECO:0000313" key="8">
    <source>
        <dbReference type="Proteomes" id="UP000078454"/>
    </source>
</evidence>
<dbReference type="AlphaFoldDB" id="A0A198ANM7"/>
<organism evidence="7 8">
    <name type="scientific">Paenibacillus oryzisoli</name>
    <dbReference type="NCBI Taxonomy" id="1850517"/>
    <lineage>
        <taxon>Bacteria</taxon>
        <taxon>Bacillati</taxon>
        <taxon>Bacillota</taxon>
        <taxon>Bacilli</taxon>
        <taxon>Bacillales</taxon>
        <taxon>Paenibacillaceae</taxon>
        <taxon>Paenibacillus</taxon>
    </lineage>
</organism>
<sequence length="685" mass="76270">MSDAVRVGETIRAKVQRLAWASEVANSLKEEMDGLLASGSLIIPLEPGGWWHQYVCPQHHTELLFDPSVADATQFHCPHGCVVRGAEYRGAWLVYKHQQLARIALGAAGVYAALRDDAYAALSKRLIVDYAAQFPVYPVHPEAQPWMLKGRAFHQALTESIWSTTLIRAYVLLVDEGVVFSSDEQQKVDVFLHLLEESMRAYRGILIHERNNAENNYTAWLNASLACVYAARRERHELEALVEAEGGFCHHLSIGVKPDQLEFEGSTYYHVFVLRAYLIFAEMAKRCGKDLYASEGSLGQSMRGMMEALAELADDHGVLPALHDGPMERLPYAREIAEVAEQGLSHYAVEGLVPILREAYRQMGSADGSRSGLEALLYGSTTAITNPSNVPAEPRGSKLWPASGFVIGRHASNPLSFLVDFGEHGGAHGHLDKLHLTLMHKDRTLSPDFGVVPYGSTLRPWFGETTSHNTVSLGGKSQAEHTGRCVRFEQTEASTYAWLQSDAAYEGGLLNRHLLLTSDWLLDWFEVTLTNEEDLSIEWWMHPVVAPQSKQLTERSFADTLQYPLISIHENLVDLPIVGRFAPEALHVSMEYRLKEGSEISQTAMVLPNQELLTVQTTGHSIDPSIPLTALLHRQMGKRAKFIHLYHVGTGAMFEYDPAEDRLGITFEGRTTSVHMSPEQGLLMV</sequence>
<evidence type="ECO:0000259" key="5">
    <source>
        <dbReference type="Pfam" id="PF05426"/>
    </source>
</evidence>
<comment type="subcellular location">
    <subcellularLocation>
        <location evidence="1">Periplasm</location>
    </subcellularLocation>
</comment>
<dbReference type="OrthoDB" id="9772435at2"/>
<dbReference type="SUPFAM" id="SSF48230">
    <property type="entry name" value="Chondroitin AC/alginate lyase"/>
    <property type="match status" value="1"/>
</dbReference>
<evidence type="ECO:0000256" key="4">
    <source>
        <dbReference type="ARBA" id="ARBA00023239"/>
    </source>
</evidence>
<dbReference type="Pfam" id="PF05426">
    <property type="entry name" value="Alginate_lyase"/>
    <property type="match status" value="1"/>
</dbReference>
<dbReference type="PANTHER" id="PTHR39210">
    <property type="entry name" value="HEPARIN-SULFATE LYASE"/>
    <property type="match status" value="1"/>
</dbReference>